<organism evidence="5 6">
    <name type="scientific">Lentilactobacillus rapi</name>
    <dbReference type="NCBI Taxonomy" id="481723"/>
    <lineage>
        <taxon>Bacteria</taxon>
        <taxon>Bacillati</taxon>
        <taxon>Bacillota</taxon>
        <taxon>Bacilli</taxon>
        <taxon>Lactobacillales</taxon>
        <taxon>Lactobacillaceae</taxon>
        <taxon>Lentilactobacillus</taxon>
    </lineage>
</organism>
<dbReference type="Pfam" id="PF00294">
    <property type="entry name" value="PfkB"/>
    <property type="match status" value="1"/>
</dbReference>
<reference evidence="5 6" key="1">
    <citation type="submission" date="2019-07" db="EMBL/GenBank/DDBJ databases">
        <title>Whole genome shotgun sequence of Lactobacillus rapi NBRC 109618.</title>
        <authorList>
            <person name="Hosoyama A."/>
            <person name="Uohara A."/>
            <person name="Ohji S."/>
            <person name="Ichikawa N."/>
        </authorList>
    </citation>
    <scope>NUCLEOTIDE SEQUENCE [LARGE SCALE GENOMIC DNA]</scope>
    <source>
        <strain evidence="5 6">NBRC 109618</strain>
    </source>
</reference>
<comment type="caution">
    <text evidence="5">The sequence shown here is derived from an EMBL/GenBank/DDBJ whole genome shotgun (WGS) entry which is preliminary data.</text>
</comment>
<evidence type="ECO:0000313" key="6">
    <source>
        <dbReference type="Proteomes" id="UP000321569"/>
    </source>
</evidence>
<dbReference type="OrthoDB" id="9813569at2"/>
<sequence>MQVTTFGEIMLRLTTPGNDKLMQSTHFDANYGGAEANVAVSLAQLGDQVAYVTKLPENDLGNAAAAAVAKFGVDTTKILRGGSRLGIYFLQRGNGIRPSEVIYDRANSTFAASKAGDYDWSTLLAATSYFYISGITPALSEELQTALLAAVKVCKQQQIPVVYDANYRGKLWSSADAIAFNEQIMPYVNICLVHDEDIFDAFGIETAFNGDRSSVIDQKMSFEDSMSLITDMYPSVHTVGSIVRNIYSVQHGKWASLMLRDGQFYESPAYDINVNAEVASGDAFGAGMIHGFLHQFTPRDQLNYAMAAAVLKLTIPGDFNLATDQEIRAIMAANGNNMNR</sequence>
<dbReference type="Proteomes" id="UP000321569">
    <property type="component" value="Unassembled WGS sequence"/>
</dbReference>
<feature type="domain" description="Carbohydrate kinase PfkB" evidence="4">
    <location>
        <begin position="3"/>
        <end position="317"/>
    </location>
</feature>
<dbReference type="SUPFAM" id="SSF53613">
    <property type="entry name" value="Ribokinase-like"/>
    <property type="match status" value="1"/>
</dbReference>
<dbReference type="PANTHER" id="PTHR43320">
    <property type="entry name" value="SUGAR KINASE"/>
    <property type="match status" value="1"/>
</dbReference>
<evidence type="ECO:0000256" key="2">
    <source>
        <dbReference type="ARBA" id="ARBA00022679"/>
    </source>
</evidence>
<evidence type="ECO:0000256" key="3">
    <source>
        <dbReference type="ARBA" id="ARBA00022777"/>
    </source>
</evidence>
<comment type="similarity">
    <text evidence="1">Belongs to the carbohydrate kinase PfkB family.</text>
</comment>
<proteinExistence type="inferred from homology"/>
<dbReference type="InterPro" id="IPR029056">
    <property type="entry name" value="Ribokinase-like"/>
</dbReference>
<dbReference type="InterPro" id="IPR011611">
    <property type="entry name" value="PfkB_dom"/>
</dbReference>
<dbReference type="AlphaFoldDB" id="A0A512PPY3"/>
<dbReference type="STRING" id="1423795.FD12_GL000961"/>
<keyword evidence="2" id="KW-0808">Transferase</keyword>
<keyword evidence="3" id="KW-0418">Kinase</keyword>
<evidence type="ECO:0000259" key="4">
    <source>
        <dbReference type="Pfam" id="PF00294"/>
    </source>
</evidence>
<dbReference type="PANTHER" id="PTHR43320:SF2">
    <property type="entry name" value="2-DEHYDRO-3-DEOXYGLUCONOKINASE_2-DEHYDRO-3-DEOXYGALACTONOKINASE"/>
    <property type="match status" value="1"/>
</dbReference>
<evidence type="ECO:0000313" key="5">
    <source>
        <dbReference type="EMBL" id="GEP73259.1"/>
    </source>
</evidence>
<name>A0A512PPY3_9LACO</name>
<gene>
    <name evidence="5" type="ORF">LRA02_21270</name>
</gene>
<evidence type="ECO:0000256" key="1">
    <source>
        <dbReference type="ARBA" id="ARBA00010688"/>
    </source>
</evidence>
<protein>
    <recommendedName>
        <fullName evidence="4">Carbohydrate kinase PfkB domain-containing protein</fullName>
    </recommendedName>
</protein>
<dbReference type="EMBL" id="BKAM01000060">
    <property type="protein sequence ID" value="GEP73259.1"/>
    <property type="molecule type" value="Genomic_DNA"/>
</dbReference>
<dbReference type="RefSeq" id="WP_054749103.1">
    <property type="nucleotide sequence ID" value="NZ_BKAM01000060.1"/>
</dbReference>
<dbReference type="InterPro" id="IPR052700">
    <property type="entry name" value="Carb_kinase_PfkB-like"/>
</dbReference>
<dbReference type="GO" id="GO:0016301">
    <property type="term" value="F:kinase activity"/>
    <property type="evidence" value="ECO:0007669"/>
    <property type="project" value="UniProtKB-KW"/>
</dbReference>
<dbReference type="Gene3D" id="3.40.1190.20">
    <property type="match status" value="1"/>
</dbReference>
<dbReference type="CDD" id="cd01166">
    <property type="entry name" value="KdgK"/>
    <property type="match status" value="1"/>
</dbReference>
<accession>A0A512PPY3</accession>